<dbReference type="SUPFAM" id="SSF75304">
    <property type="entry name" value="Amidase signature (AS) enzymes"/>
    <property type="match status" value="1"/>
</dbReference>
<dbReference type="Proteomes" id="UP000077519">
    <property type="component" value="Unassembled WGS sequence"/>
</dbReference>
<comment type="similarity">
    <text evidence="2">Belongs to the amidase family.</text>
</comment>
<dbReference type="Gene3D" id="3.90.1300.10">
    <property type="entry name" value="Amidase signature (AS) domain"/>
    <property type="match status" value="1"/>
</dbReference>
<evidence type="ECO:0000256" key="1">
    <source>
        <dbReference type="ARBA" id="ARBA00001311"/>
    </source>
</evidence>
<protein>
    <recommendedName>
        <fullName evidence="3">amidase</fullName>
        <ecNumber evidence="3">3.5.1.4</ecNumber>
    </recommendedName>
</protein>
<dbReference type="InterPro" id="IPR036928">
    <property type="entry name" value="AS_sf"/>
</dbReference>
<feature type="domain" description="Amidase" evidence="4">
    <location>
        <begin position="35"/>
        <end position="262"/>
    </location>
</feature>
<accession>A0A177Y845</accession>
<dbReference type="RefSeq" id="WP_068430264.1">
    <property type="nucleotide sequence ID" value="NZ_LVHI01000037.1"/>
</dbReference>
<proteinExistence type="inferred from homology"/>
<dbReference type="EMBL" id="LVHI01000037">
    <property type="protein sequence ID" value="OAK51692.1"/>
    <property type="molecule type" value="Genomic_DNA"/>
</dbReference>
<dbReference type="GO" id="GO:0016740">
    <property type="term" value="F:transferase activity"/>
    <property type="evidence" value="ECO:0007669"/>
    <property type="project" value="UniProtKB-KW"/>
</dbReference>
<dbReference type="Pfam" id="PF01425">
    <property type="entry name" value="Amidase"/>
    <property type="match status" value="2"/>
</dbReference>
<evidence type="ECO:0000313" key="5">
    <source>
        <dbReference type="EMBL" id="OAK51692.1"/>
    </source>
</evidence>
<evidence type="ECO:0000259" key="4">
    <source>
        <dbReference type="Pfam" id="PF01425"/>
    </source>
</evidence>
<evidence type="ECO:0000256" key="3">
    <source>
        <dbReference type="ARBA" id="ARBA00012922"/>
    </source>
</evidence>
<dbReference type="InterPro" id="IPR020556">
    <property type="entry name" value="Amidase_CS"/>
</dbReference>
<dbReference type="GO" id="GO:0004040">
    <property type="term" value="F:amidase activity"/>
    <property type="evidence" value="ECO:0007669"/>
    <property type="project" value="UniProtKB-EC"/>
</dbReference>
<dbReference type="AlphaFoldDB" id="A0A177Y845"/>
<dbReference type="EC" id="3.5.1.4" evidence="3"/>
<gene>
    <name evidence="5" type="ORF">A3K89_10435</name>
</gene>
<evidence type="ECO:0000313" key="6">
    <source>
        <dbReference type="Proteomes" id="UP000077519"/>
    </source>
</evidence>
<dbReference type="PANTHER" id="PTHR11895">
    <property type="entry name" value="TRANSAMIDASE"/>
    <property type="match status" value="1"/>
</dbReference>
<organism evidence="5 6">
    <name type="scientific">Rhodococcoides kyotonense</name>
    <dbReference type="NCBI Taxonomy" id="398843"/>
    <lineage>
        <taxon>Bacteria</taxon>
        <taxon>Bacillati</taxon>
        <taxon>Actinomycetota</taxon>
        <taxon>Actinomycetes</taxon>
        <taxon>Mycobacteriales</taxon>
        <taxon>Nocardiaceae</taxon>
        <taxon>Rhodococcoides</taxon>
    </lineage>
</organism>
<comment type="caution">
    <text evidence="5">The sequence shown here is derived from an EMBL/GenBank/DDBJ whole genome shotgun (WGS) entry which is preliminary data.</text>
</comment>
<keyword evidence="6" id="KW-1185">Reference proteome</keyword>
<name>A0A177Y845_9NOCA</name>
<feature type="domain" description="Amidase" evidence="4">
    <location>
        <begin position="322"/>
        <end position="451"/>
    </location>
</feature>
<dbReference type="InterPro" id="IPR023631">
    <property type="entry name" value="Amidase_dom"/>
</dbReference>
<dbReference type="InterPro" id="IPR000120">
    <property type="entry name" value="Amidase"/>
</dbReference>
<reference evidence="5 6" key="1">
    <citation type="submission" date="2016-03" db="EMBL/GenBank/DDBJ databases">
        <title>Genome sequence of Rhodococcus kyotonensis KB10.</title>
        <authorList>
            <person name="Jeong H."/>
            <person name="Hong C.E."/>
            <person name="Jo S.H."/>
            <person name="Park J.M."/>
        </authorList>
    </citation>
    <scope>NUCLEOTIDE SEQUENCE [LARGE SCALE GENOMIC DNA]</scope>
    <source>
        <strain evidence="5 6">KB10</strain>
    </source>
</reference>
<comment type="catalytic activity">
    <reaction evidence="1">
        <text>a monocarboxylic acid amide + H2O = a monocarboxylate + NH4(+)</text>
        <dbReference type="Rhea" id="RHEA:12020"/>
        <dbReference type="ChEBI" id="CHEBI:15377"/>
        <dbReference type="ChEBI" id="CHEBI:28938"/>
        <dbReference type="ChEBI" id="CHEBI:35757"/>
        <dbReference type="ChEBI" id="CHEBI:83628"/>
        <dbReference type="EC" id="3.5.1.4"/>
    </reaction>
</comment>
<sequence>MKSSERARVDVDTWVGRTARSIASAVRDGHITAREVVQDHLSAIDRHNPELNAIVTVCAEDALAAADDLDRRREAGDILGPLAGVPFTVKDTITTAGVRTTAGSRALASNIPMRDATAVAAFKAAGAVLVGKTNAPEFGACGLTRNDLFGVTTSPLIADGIPRSPGGSSGGESASVAAGLSVLGLGTDFGGSVRWPAHCTGLVSIRPTLGRVDTDGQIPGVVFDGYVLANPVTVHGVIQTIGPLARNLPDLELALNVLSNPALAPVEKSVDTNTLDIRWAPGDGTMPVDDEIVDAVSAAAHMLRAKEYNGTALSRGHALFSTLRATESHADIRVLVGTETEQLTSEIRAALDARPQHLDENLWAERAKLIQQFLDEMGDVLIMPVASILAPPLGQESFTVRGRELTWMDVLASCRAISVLGLPSVVVPIAQARNGLPVGLQIVARPWREADALAVAARIASLPRE</sequence>
<evidence type="ECO:0000256" key="2">
    <source>
        <dbReference type="ARBA" id="ARBA00009199"/>
    </source>
</evidence>
<dbReference type="PROSITE" id="PS00571">
    <property type="entry name" value="AMIDASES"/>
    <property type="match status" value="1"/>
</dbReference>
<keyword evidence="5" id="KW-0808">Transferase</keyword>
<dbReference type="PANTHER" id="PTHR11895:SF7">
    <property type="entry name" value="GLUTAMYL-TRNA(GLN) AMIDOTRANSFERASE SUBUNIT A, MITOCHONDRIAL"/>
    <property type="match status" value="1"/>
</dbReference>